<dbReference type="WBParaSite" id="PS1159_v2.g21701.t1">
    <property type="protein sequence ID" value="PS1159_v2.g21701.t1"/>
    <property type="gene ID" value="PS1159_v2.g21701"/>
</dbReference>
<proteinExistence type="predicted"/>
<sequence length="1350" mass="156804">MGFLPISFLIFVTFYTVVNGILVENGRSSILPSNNNIQNNNLIPQSATRLATANSHIHDNQRGAVNPLTTSQIVFLNTVSNVQQPGVAANRNIYGMPGFQTPRITAQMLREIDWTQIDRRAEDGWWHLYPFGERFFDKELSHRPWMDKQIDLDFFFPYYGFRFNYTFIFHEGFIAFSHPWYIQPPYTYPNPHWPKKPDPSLIAAFMAEQQLQHVGDNRISNVWYRIVERPTSLIGYNDLNRDFVTPPPREQLVEKQPQGIYSFDNPRLYRTYQGRQLKTQDGRLEDPELLDKITNDFRHHMVGARGWKADYALIVTWERMSYGGAPKITELNEYERAKRWQNTYQMVIATDEIRSYCMFNFANINWTSSATAGAITGGRGGHQSALVGFNGGNGTGYFELPYSAEGNSYKLVQYGSTQIAGRWVARIDEQIQYGGCSNESRGTLETSQQYGNMLGGFALNVSGPCYRPTDIIKMQFDEITIDCERLDMVIARCVIPVNRVFRTGLVEVKLSVDAGKNYPWWTKFYVLQPGLSRRRVNLVNDAREPRNNWNSFDARNLTVTWEYQNITADYNAQVDISLWGYWEDVEGHSFKQVGYIARRHPNSGLFTFDPNTLAFDNEADPEAWRFYRGGMVQVRVAETWLNDRGDGMYWSSPISFGWFYHRKWEYEYGRDWAMEICQEWYDYDGRRENFAMELEPKIPCPCSLDQALMDIGRFTALPDCDMEGDHLCYQTQGAKHCVLSTFSVWTGAGQMCCYDYEGWLMFSDDFEYNDQYLRFYSAGVPYRAHPWGAFPYKRPPYVPTMSNFYNDLLPYDFCCKWAGHCEFYFWRRQTSSCQMYKPPSLAYVYGNGHITTFDGQRYSFNGKGYYILSMMKSPRHDLMVQARLEQPPKTVWEGDVRSTVITGIAARDNRSSVVQVFARKDFRRWRYKTDVYVDGVRVFFDMPWKKIQTFEGVTIRNPPRNMNQSELDIMFTTGVGIRVQESRGILNIIMALPENYRERNVNYDWESPEFTTYSNPWDLFSTVNADNINYNAGVPSFGRCATSYRTLGLMGTYNEDVRDELTTPDCVVIPTNYPQTEGDARNLYYNFGEKWRLDRNLQLPTLFQTEIKPIYDPLNFANPNYEPIFNPYYASNYSAYESFIFSREEVRVMCQGIPSCEYDYLMTGRREAGLDTLGYEKKFEDHKKKGEIKLVSCGPLMKNRGVIKFPPGNNYLHGVTVTFTCKPEYFLHGDNQRTCVNGSWSPGWWVWCRERSEEYALKWMTGILSSVAIVLAITSIFVMCIAYGRERQKEFIRRRYMKSPTVFPSKRTPSIKFSSRPVSHLQLPPPPLSPGEIRLAPNETDNFQGKSTSV</sequence>
<name>A0AC35FWQ4_9BILA</name>
<reference evidence="2" key="1">
    <citation type="submission" date="2022-11" db="UniProtKB">
        <authorList>
            <consortium name="WormBaseParasite"/>
        </authorList>
    </citation>
    <scope>IDENTIFICATION</scope>
</reference>
<dbReference type="Proteomes" id="UP000887580">
    <property type="component" value="Unplaced"/>
</dbReference>
<evidence type="ECO:0000313" key="1">
    <source>
        <dbReference type="Proteomes" id="UP000887580"/>
    </source>
</evidence>
<evidence type="ECO:0000313" key="2">
    <source>
        <dbReference type="WBParaSite" id="PS1159_v2.g21701.t1"/>
    </source>
</evidence>
<organism evidence="1 2">
    <name type="scientific">Panagrolaimus sp. PS1159</name>
    <dbReference type="NCBI Taxonomy" id="55785"/>
    <lineage>
        <taxon>Eukaryota</taxon>
        <taxon>Metazoa</taxon>
        <taxon>Ecdysozoa</taxon>
        <taxon>Nematoda</taxon>
        <taxon>Chromadorea</taxon>
        <taxon>Rhabditida</taxon>
        <taxon>Tylenchina</taxon>
        <taxon>Panagrolaimomorpha</taxon>
        <taxon>Panagrolaimoidea</taxon>
        <taxon>Panagrolaimidae</taxon>
        <taxon>Panagrolaimus</taxon>
    </lineage>
</organism>
<accession>A0AC35FWQ4</accession>
<protein>
    <submittedName>
        <fullName evidence="2">Protein mesh</fullName>
    </submittedName>
</protein>